<dbReference type="SMART" id="SM00487">
    <property type="entry name" value="DEXDc"/>
    <property type="match status" value="1"/>
</dbReference>
<dbReference type="SMART" id="SM00490">
    <property type="entry name" value="HELICc"/>
    <property type="match status" value="1"/>
</dbReference>
<evidence type="ECO:0000256" key="4">
    <source>
        <dbReference type="ARBA" id="ARBA00022840"/>
    </source>
</evidence>
<dbReference type="PANTHER" id="PTHR47959:SF1">
    <property type="entry name" value="ATP-DEPENDENT RNA HELICASE DBPA"/>
    <property type="match status" value="1"/>
</dbReference>
<evidence type="ECO:0000256" key="5">
    <source>
        <dbReference type="ARBA" id="ARBA00038437"/>
    </source>
</evidence>
<dbReference type="PROSITE" id="PS51192">
    <property type="entry name" value="HELICASE_ATP_BIND_1"/>
    <property type="match status" value="1"/>
</dbReference>
<evidence type="ECO:0000259" key="8">
    <source>
        <dbReference type="PROSITE" id="PS51192"/>
    </source>
</evidence>
<dbReference type="GO" id="GO:0003724">
    <property type="term" value="F:RNA helicase activity"/>
    <property type="evidence" value="ECO:0007669"/>
    <property type="project" value="UniProtKB-ARBA"/>
</dbReference>
<feature type="domain" description="Helicase ATP-binding" evidence="8">
    <location>
        <begin position="31"/>
        <end position="207"/>
    </location>
</feature>
<dbReference type="GO" id="GO:0016787">
    <property type="term" value="F:hydrolase activity"/>
    <property type="evidence" value="ECO:0007669"/>
    <property type="project" value="UniProtKB-KW"/>
</dbReference>
<dbReference type="STRING" id="453582.SAMN05421580_110127"/>
<dbReference type="CDD" id="cd12252">
    <property type="entry name" value="RRM_DbpA"/>
    <property type="match status" value="1"/>
</dbReference>
<keyword evidence="4 6" id="KW-0067">ATP-binding</keyword>
<feature type="compositionally biased region" description="Basic and acidic residues" evidence="7">
    <location>
        <begin position="549"/>
        <end position="571"/>
    </location>
</feature>
<dbReference type="PROSITE" id="PS00039">
    <property type="entry name" value="DEAD_ATP_HELICASE"/>
    <property type="match status" value="1"/>
</dbReference>
<name>A0A1N7PMA2_9RHOB</name>
<dbReference type="InterPro" id="IPR000629">
    <property type="entry name" value="RNA-helicase_DEAD-box_CS"/>
</dbReference>
<dbReference type="Gene3D" id="3.30.70.330">
    <property type="match status" value="1"/>
</dbReference>
<dbReference type="PROSITE" id="PS51194">
    <property type="entry name" value="HELICASE_CTER"/>
    <property type="match status" value="1"/>
</dbReference>
<comment type="similarity">
    <text evidence="5 6">Belongs to the DEAD box helicase family.</text>
</comment>
<dbReference type="AlphaFoldDB" id="A0A1N7PMA2"/>
<dbReference type="InterPro" id="IPR014001">
    <property type="entry name" value="Helicase_ATP-bd"/>
</dbReference>
<feature type="compositionally biased region" description="Basic and acidic residues" evidence="7">
    <location>
        <begin position="580"/>
        <end position="603"/>
    </location>
</feature>
<dbReference type="Pfam" id="PF03880">
    <property type="entry name" value="DbpA"/>
    <property type="match status" value="1"/>
</dbReference>
<dbReference type="InterPro" id="IPR012677">
    <property type="entry name" value="Nucleotide-bd_a/b_plait_sf"/>
</dbReference>
<dbReference type="Proteomes" id="UP000186221">
    <property type="component" value="Unassembled WGS sequence"/>
</dbReference>
<dbReference type="InterPro" id="IPR027417">
    <property type="entry name" value="P-loop_NTPase"/>
</dbReference>
<dbReference type="RefSeq" id="WP_076485857.1">
    <property type="nucleotide sequence ID" value="NZ_FTOG01000010.1"/>
</dbReference>
<dbReference type="GO" id="GO:0005524">
    <property type="term" value="F:ATP binding"/>
    <property type="evidence" value="ECO:0007669"/>
    <property type="project" value="UniProtKB-KW"/>
</dbReference>
<keyword evidence="1 6" id="KW-0547">Nucleotide-binding</keyword>
<dbReference type="InterPro" id="IPR011545">
    <property type="entry name" value="DEAD/DEAH_box_helicase_dom"/>
</dbReference>
<accession>A0A1N7PMA2</accession>
<protein>
    <submittedName>
        <fullName evidence="10">ATP-dependent RNA helicase DeaD</fullName>
    </submittedName>
</protein>
<dbReference type="InterPro" id="IPR001650">
    <property type="entry name" value="Helicase_C-like"/>
</dbReference>
<evidence type="ECO:0000256" key="1">
    <source>
        <dbReference type="ARBA" id="ARBA00022741"/>
    </source>
</evidence>
<proteinExistence type="inferred from homology"/>
<dbReference type="GO" id="GO:0003676">
    <property type="term" value="F:nucleic acid binding"/>
    <property type="evidence" value="ECO:0007669"/>
    <property type="project" value="InterPro"/>
</dbReference>
<keyword evidence="3 6" id="KW-0347">Helicase</keyword>
<feature type="region of interest" description="Disordered" evidence="7">
    <location>
        <begin position="531"/>
        <end position="662"/>
    </location>
</feature>
<sequence>MTEFPHLPAALSQALAAKGYEALTPVQEAVTKPEIAGRDLLVSAQTGSGKTVAFGLAMAGELMGEAGISPYPDLPRALVVAPTRELAMQVSRELSWLYAGAGAVIAGAVGGMDARSERRALERGAHIVVGTPGRICDHIRRGALDLAALSVVVLDEADEMLDMGFREDLEFILEAAPESRRTLMFSATVPREIERMAGTFQREAERISTIAARESHADIDYRAFLVDRSDRENAIVNLLRFHEAERAIVFCSTRAAVAHLTGRLLNRGFSVVALSGELTQDERSRALQMMRDGRARVCIATDVAARGIDLPGLELVIHADLPMNREGLLHRSGRTGRAGRKGLSAIVVPANIRAKAERLIREAGVAVNWDTAPTPEAILARDEERMLQEPGLVAPVTAEEFDAVERLVSAFPPKQLAAAVLRHFRAARTAPEDIVPMTVGEGPKPRAREEFGAARFYRLSMGHDQWVDPKWLLPMLCRAGDLTRRDIGMIRVMEDHTFVQIHESAAAKFEAGLAPSMVMEDKCTVEPLAEAPAGLDRPGPKPARWAGKGGDRGDRGDRKPYGGKSFGDKPRSPKPHRKGPPREDRSEGGERQERAERPARKFGEGAPAKGRKAAPWAREGGHGGAAAKEGKPKAKYGAKPAGKPGGKPAGAGKPGPKKPRKA</sequence>
<evidence type="ECO:0000256" key="7">
    <source>
        <dbReference type="SAM" id="MobiDB-lite"/>
    </source>
</evidence>
<feature type="domain" description="Helicase C-terminal" evidence="9">
    <location>
        <begin position="234"/>
        <end position="380"/>
    </location>
</feature>
<evidence type="ECO:0000256" key="2">
    <source>
        <dbReference type="ARBA" id="ARBA00022801"/>
    </source>
</evidence>
<dbReference type="Pfam" id="PF00271">
    <property type="entry name" value="Helicase_C"/>
    <property type="match status" value="1"/>
</dbReference>
<gene>
    <name evidence="10" type="ORF">SAMN05421580_110127</name>
</gene>
<dbReference type="OrthoDB" id="9805696at2"/>
<reference evidence="11" key="1">
    <citation type="submission" date="2017-01" db="EMBL/GenBank/DDBJ databases">
        <authorList>
            <person name="Varghese N."/>
            <person name="Submissions S."/>
        </authorList>
    </citation>
    <scope>NUCLEOTIDE SEQUENCE [LARGE SCALE GENOMIC DNA]</scope>
    <source>
        <strain evidence="11">DSM 19945</strain>
    </source>
</reference>
<evidence type="ECO:0000259" key="9">
    <source>
        <dbReference type="PROSITE" id="PS51194"/>
    </source>
</evidence>
<evidence type="ECO:0000313" key="10">
    <source>
        <dbReference type="EMBL" id="SIT11718.1"/>
    </source>
</evidence>
<dbReference type="CDD" id="cd18787">
    <property type="entry name" value="SF2_C_DEAD"/>
    <property type="match status" value="1"/>
</dbReference>
<keyword evidence="11" id="KW-1185">Reference proteome</keyword>
<evidence type="ECO:0000313" key="11">
    <source>
        <dbReference type="Proteomes" id="UP000186221"/>
    </source>
</evidence>
<dbReference type="EMBL" id="FTOG01000010">
    <property type="protein sequence ID" value="SIT11718.1"/>
    <property type="molecule type" value="Genomic_DNA"/>
</dbReference>
<dbReference type="GO" id="GO:0005829">
    <property type="term" value="C:cytosol"/>
    <property type="evidence" value="ECO:0007669"/>
    <property type="project" value="TreeGrafter"/>
</dbReference>
<keyword evidence="2 6" id="KW-0378">Hydrolase</keyword>
<dbReference type="PANTHER" id="PTHR47959">
    <property type="entry name" value="ATP-DEPENDENT RNA HELICASE RHLE-RELATED"/>
    <property type="match status" value="1"/>
</dbReference>
<evidence type="ECO:0000256" key="6">
    <source>
        <dbReference type="RuleBase" id="RU000492"/>
    </source>
</evidence>
<dbReference type="Pfam" id="PF00270">
    <property type="entry name" value="DEAD"/>
    <property type="match status" value="1"/>
</dbReference>
<dbReference type="Gene3D" id="3.40.50.300">
    <property type="entry name" value="P-loop containing nucleotide triphosphate hydrolases"/>
    <property type="match status" value="2"/>
</dbReference>
<feature type="compositionally biased region" description="Gly residues" evidence="7">
    <location>
        <begin position="643"/>
        <end position="653"/>
    </location>
</feature>
<evidence type="ECO:0000256" key="3">
    <source>
        <dbReference type="ARBA" id="ARBA00022806"/>
    </source>
</evidence>
<dbReference type="InterPro" id="IPR044742">
    <property type="entry name" value="DEAD/DEAH_RhlB"/>
</dbReference>
<organism evidence="10 11">
    <name type="scientific">Rhodobacter aestuarii</name>
    <dbReference type="NCBI Taxonomy" id="453582"/>
    <lineage>
        <taxon>Bacteria</taxon>
        <taxon>Pseudomonadati</taxon>
        <taxon>Pseudomonadota</taxon>
        <taxon>Alphaproteobacteria</taxon>
        <taxon>Rhodobacterales</taxon>
        <taxon>Rhodobacter group</taxon>
        <taxon>Rhodobacter</taxon>
    </lineage>
</organism>
<dbReference type="InterPro" id="IPR050079">
    <property type="entry name" value="DEAD_box_RNA_helicase"/>
</dbReference>
<dbReference type="CDD" id="cd00268">
    <property type="entry name" value="DEADc"/>
    <property type="match status" value="1"/>
</dbReference>
<dbReference type="SUPFAM" id="SSF52540">
    <property type="entry name" value="P-loop containing nucleoside triphosphate hydrolases"/>
    <property type="match status" value="1"/>
</dbReference>
<dbReference type="InterPro" id="IPR005580">
    <property type="entry name" value="DbpA/CsdA_RNA-bd_dom"/>
</dbReference>